<dbReference type="AlphaFoldDB" id="Q7USP5"/>
<dbReference type="GO" id="GO:0008836">
    <property type="term" value="F:diaminopimelate decarboxylase activity"/>
    <property type="evidence" value="ECO:0000318"/>
    <property type="project" value="GO_Central"/>
</dbReference>
<dbReference type="InterPro" id="IPR009006">
    <property type="entry name" value="Ala_racemase/Decarboxylase_C"/>
</dbReference>
<dbReference type="PANTHER" id="PTHR43727">
    <property type="entry name" value="DIAMINOPIMELATE DECARBOXYLASE"/>
    <property type="match status" value="1"/>
</dbReference>
<keyword evidence="5" id="KW-1185">Reference proteome</keyword>
<gene>
    <name evidence="4" type="ordered locus">RB4382</name>
</gene>
<dbReference type="PANTHER" id="PTHR43727:SF2">
    <property type="entry name" value="GROUP IV DECARBOXYLASE"/>
    <property type="match status" value="1"/>
</dbReference>
<comment type="cofactor">
    <cofactor evidence="1">
        <name>pyridoxal 5'-phosphate</name>
        <dbReference type="ChEBI" id="CHEBI:597326"/>
    </cofactor>
</comment>
<dbReference type="EC" id="4.1.1.20" evidence="4"/>
<dbReference type="InterPro" id="IPR042152">
    <property type="entry name" value="Y4yA-like"/>
</dbReference>
<name>Q7USP5_RHOBA</name>
<dbReference type="OrthoDB" id="9802241at2"/>
<sequence length="555" mass="62765">MIQETCWEVAKDLPCLGVRRRVGLSATIPFLERCIRRFRTGPARLRWICMDKVLDVIFERSLAGQMLEGLPAEDQVLQTSSLRKGCRGVLPLDARLEPWMKRCLRSENLFDLVETYGSPLNLVRPRTMRRNVEELNAVARERGLDFRVFFARKANKCLGFVDEAIESNFGVDTASENELRQCLQQCVPAKDLICTAAIKSDSLIDLCLQQQVCIAVDNDDELQVVVDRANELGRQARIALRLGGFQHEGNKLPTRFGFDVDRDCDLPQRLTSLPVMVQGIHFHLDGYDAGQRVSALSVAMEWVERLRAVGQPVEFIDMGGGFPMSYLEEHRQWATFWKEHRRALLGERDTLTYRGHGLGLAIEGGRVVGQPKMYPFFQRPVRGHWLAGVLDSRIEGKTIADRLVELNVQLRCEPGRSILDGCGLTVARVEFRKQNAEGDWLIGLSMNRTQCRTSSDDFLVDPILVPKQSSFGRATETKPMLGYLVGAYCTESELISLRKMQFPSGVQRGDLIAFPNTAGYFMHFLESRSHQFPLAKNLIVDSHPVPSVRLDLIDE</sequence>
<dbReference type="Proteomes" id="UP000001025">
    <property type="component" value="Chromosome"/>
</dbReference>
<dbReference type="InterPro" id="IPR022657">
    <property type="entry name" value="De-COase2_CS"/>
</dbReference>
<feature type="domain" description="Orn/DAP/Arg decarboxylase 2 N-terminal" evidence="3">
    <location>
        <begin position="139"/>
        <end position="368"/>
    </location>
</feature>
<organism evidence="4 5">
    <name type="scientific">Rhodopirellula baltica (strain DSM 10527 / NCIMB 13988 / SH1)</name>
    <dbReference type="NCBI Taxonomy" id="243090"/>
    <lineage>
        <taxon>Bacteria</taxon>
        <taxon>Pseudomonadati</taxon>
        <taxon>Planctomycetota</taxon>
        <taxon>Planctomycetia</taxon>
        <taxon>Pirellulales</taxon>
        <taxon>Pirellulaceae</taxon>
        <taxon>Rhodopirellula</taxon>
    </lineage>
</organism>
<keyword evidence="2" id="KW-0663">Pyridoxal phosphate</keyword>
<dbReference type="CDD" id="cd06842">
    <property type="entry name" value="PLPDE_III_Y4yA_like"/>
    <property type="match status" value="1"/>
</dbReference>
<dbReference type="InterPro" id="IPR022644">
    <property type="entry name" value="De-COase2_N"/>
</dbReference>
<keyword evidence="4" id="KW-0456">Lyase</keyword>
<dbReference type="Gene3D" id="2.40.37.10">
    <property type="entry name" value="Lyase, Ornithine Decarboxylase, Chain A, domain 1"/>
    <property type="match status" value="1"/>
</dbReference>
<dbReference type="SUPFAM" id="SSF50621">
    <property type="entry name" value="Alanine racemase C-terminal domain-like"/>
    <property type="match status" value="1"/>
</dbReference>
<dbReference type="SUPFAM" id="SSF51419">
    <property type="entry name" value="PLP-binding barrel"/>
    <property type="match status" value="1"/>
</dbReference>
<protein>
    <submittedName>
        <fullName evidence="4">Probable diaminopimelate decarboxylase</fullName>
        <ecNumber evidence="4">4.1.1.20</ecNumber>
    </submittedName>
</protein>
<accession>Q7USP5</accession>
<evidence type="ECO:0000313" key="4">
    <source>
        <dbReference type="EMBL" id="CAD73751.1"/>
    </source>
</evidence>
<dbReference type="STRING" id="243090.RB4382"/>
<dbReference type="FunFam" id="2.40.37.10:FF:000039">
    <property type="entry name" value="Probable diaminopimelate decarboxylase"/>
    <property type="match status" value="1"/>
</dbReference>
<dbReference type="eggNOG" id="COG0019">
    <property type="taxonomic scope" value="Bacteria"/>
</dbReference>
<evidence type="ECO:0000259" key="3">
    <source>
        <dbReference type="Pfam" id="PF02784"/>
    </source>
</evidence>
<dbReference type="InterPro" id="IPR029066">
    <property type="entry name" value="PLP-binding_barrel"/>
</dbReference>
<proteinExistence type="predicted"/>
<evidence type="ECO:0000313" key="5">
    <source>
        <dbReference type="Proteomes" id="UP000001025"/>
    </source>
</evidence>
<dbReference type="Pfam" id="PF02784">
    <property type="entry name" value="Orn_Arg_deC_N"/>
    <property type="match status" value="1"/>
</dbReference>
<reference evidence="4 5" key="1">
    <citation type="journal article" date="2003" name="Proc. Natl. Acad. Sci. U.S.A.">
        <title>Complete genome sequence of the marine planctomycete Pirellula sp. strain 1.</title>
        <authorList>
            <person name="Gloeckner F.O."/>
            <person name="Kube M."/>
            <person name="Bauer M."/>
            <person name="Teeling H."/>
            <person name="Lombardot T."/>
            <person name="Ludwig W."/>
            <person name="Gade D."/>
            <person name="Beck A."/>
            <person name="Borzym K."/>
            <person name="Heitmann K."/>
            <person name="Rabus R."/>
            <person name="Schlesner H."/>
            <person name="Amann R."/>
            <person name="Reinhardt R."/>
        </authorList>
    </citation>
    <scope>NUCLEOTIDE SEQUENCE [LARGE SCALE GENOMIC DNA]</scope>
    <source>
        <strain evidence="5">DSM 10527 / NCIMB 13988 / SH1</strain>
    </source>
</reference>
<dbReference type="KEGG" id="rba:RB4382"/>
<dbReference type="InParanoid" id="Q7USP5"/>
<dbReference type="EnsemblBacteria" id="CAD73751">
    <property type="protein sequence ID" value="CAD73751"/>
    <property type="gene ID" value="RB4382"/>
</dbReference>
<dbReference type="PATRIC" id="fig|243090.15.peg.2037"/>
<dbReference type="EMBL" id="BX294140">
    <property type="protein sequence ID" value="CAD73751.1"/>
    <property type="molecule type" value="Genomic_DNA"/>
</dbReference>
<dbReference type="FunFam" id="3.20.20.10:FF:000054">
    <property type="entry name" value="Probable diaminopimelate decarboxylase"/>
    <property type="match status" value="1"/>
</dbReference>
<evidence type="ECO:0000256" key="1">
    <source>
        <dbReference type="ARBA" id="ARBA00001933"/>
    </source>
</evidence>
<dbReference type="PROSITE" id="PS00879">
    <property type="entry name" value="ODR_DC_2_2"/>
    <property type="match status" value="1"/>
</dbReference>
<dbReference type="GO" id="GO:0009089">
    <property type="term" value="P:lysine biosynthetic process via diaminopimelate"/>
    <property type="evidence" value="ECO:0000318"/>
    <property type="project" value="GO_Central"/>
</dbReference>
<dbReference type="Gene3D" id="3.20.20.10">
    <property type="entry name" value="Alanine racemase"/>
    <property type="match status" value="1"/>
</dbReference>
<evidence type="ECO:0000256" key="2">
    <source>
        <dbReference type="ARBA" id="ARBA00022898"/>
    </source>
</evidence>
<dbReference type="HOGENOM" id="CLU_042407_0_0_0"/>